<dbReference type="Proteomes" id="UP000641954">
    <property type="component" value="Unassembled WGS sequence"/>
</dbReference>
<comment type="caution">
    <text evidence="1">The sequence shown here is derived from an EMBL/GenBank/DDBJ whole genome shotgun (WGS) entry which is preliminary data.</text>
</comment>
<accession>A0ABR8E7U7</accession>
<organism evidence="1 2">
    <name type="scientific">Planktothricoides raciborskii FACHB-1370</name>
    <dbReference type="NCBI Taxonomy" id="2949576"/>
    <lineage>
        <taxon>Bacteria</taxon>
        <taxon>Bacillati</taxon>
        <taxon>Cyanobacteriota</taxon>
        <taxon>Cyanophyceae</taxon>
        <taxon>Oscillatoriophycideae</taxon>
        <taxon>Oscillatoriales</taxon>
        <taxon>Oscillatoriaceae</taxon>
        <taxon>Planktothricoides</taxon>
    </lineage>
</organism>
<evidence type="ECO:0000313" key="1">
    <source>
        <dbReference type="EMBL" id="MBD2542706.1"/>
    </source>
</evidence>
<keyword evidence="2" id="KW-1185">Reference proteome</keyword>
<sequence>MLLPPQQTWARDPIAPISTAIARINPQKSLPSKKYFADDLLMQPRQAAIRLLFIVAL</sequence>
<proteinExistence type="predicted"/>
<name>A0ABR8E7U7_9CYAN</name>
<dbReference type="EMBL" id="JACJSK010000003">
    <property type="protein sequence ID" value="MBD2542706.1"/>
    <property type="molecule type" value="Genomic_DNA"/>
</dbReference>
<reference evidence="1 2" key="1">
    <citation type="journal article" date="2020" name="ISME J.">
        <title>Comparative genomics reveals insights into cyanobacterial evolution and habitat adaptation.</title>
        <authorList>
            <person name="Chen M.Y."/>
            <person name="Teng W.K."/>
            <person name="Zhao L."/>
            <person name="Hu C.X."/>
            <person name="Zhou Y.K."/>
            <person name="Han B.P."/>
            <person name="Song L.R."/>
            <person name="Shu W.S."/>
        </authorList>
    </citation>
    <scope>NUCLEOTIDE SEQUENCE [LARGE SCALE GENOMIC DNA]</scope>
    <source>
        <strain evidence="1 2">FACHB-1370</strain>
    </source>
</reference>
<evidence type="ECO:0000313" key="2">
    <source>
        <dbReference type="Proteomes" id="UP000641954"/>
    </source>
</evidence>
<protein>
    <submittedName>
        <fullName evidence="1">Uncharacterized protein</fullName>
    </submittedName>
</protein>
<gene>
    <name evidence="1" type="ORF">H6G72_02275</name>
</gene>